<dbReference type="Gene3D" id="1.25.40.370">
    <property type="match status" value="1"/>
</dbReference>
<dbReference type="PROSITE" id="PS50837">
    <property type="entry name" value="NACHT"/>
    <property type="match status" value="1"/>
</dbReference>
<dbReference type="InterPro" id="IPR052752">
    <property type="entry name" value="NACHT-WD_repeat"/>
</dbReference>
<gene>
    <name evidence="2" type="ORF">OFUS_LOCUS14382</name>
</gene>
<feature type="region of interest" description="Disordered" evidence="1">
    <location>
        <begin position="1635"/>
        <end position="1659"/>
    </location>
</feature>
<organism evidence="2 3">
    <name type="scientific">Owenia fusiformis</name>
    <name type="common">Polychaete worm</name>
    <dbReference type="NCBI Taxonomy" id="6347"/>
    <lineage>
        <taxon>Eukaryota</taxon>
        <taxon>Metazoa</taxon>
        <taxon>Spiralia</taxon>
        <taxon>Lophotrochozoa</taxon>
        <taxon>Annelida</taxon>
        <taxon>Polychaeta</taxon>
        <taxon>Sedentaria</taxon>
        <taxon>Canalipalpata</taxon>
        <taxon>Sabellida</taxon>
        <taxon>Oweniida</taxon>
        <taxon>Oweniidae</taxon>
        <taxon>Owenia</taxon>
    </lineage>
</organism>
<evidence type="ECO:0000313" key="2">
    <source>
        <dbReference type="EMBL" id="CAH1788936.1"/>
    </source>
</evidence>
<name>A0A8J1UGG0_OWEFU</name>
<sequence length="1687" mass="191772">MGDKAINGDVEEMEEVVIDPEKVNRVKSVFRGSLKEVPPLSSKIVRIFTSSTFTDTTVERNALMANIYPKLKEYCREKHGLEFQVVDMRWGVRDEATEDHMTTELCMQEILNCQRLSMGPNFVVFLGQKYGYRPIPTIIPAKEFEMLREVIKGVASELELLDEWYKKDDNAVPAIYVLQPISTNLPYFNMKRNPKLQERDQALWWETFGKLTKMLRKAANVLFIARKLTREQMHSYFMSVTEREIHKGILNAQDTHEHCLAYFRYINNMNTTLLKFATKFVDIAARSVDNEAQKLLTTLRETKIPAKITSDNIVRYTVDWSGKEGIDADSHADYINEFCNSFHDRIIDLVDRAVNKHAQLTNDRVYGESLQHLHMCMRYAKIFQGREEIIALIREYFEGPSQLPLILNGESGCGKTSLLAKAASMITEWYPKDCEPVMPLRFLGTSPDSSTIIPLLTSLCHQIAANYDLPRDEIPVELSHLNLYMKKVIQNATAEKPLAIFLDSMDQLSGADGAHQLAWLPIQLPPHVKIVISTLPNYYGLLDRMSVMIDEPNNPKNFIKLFPLGEKLGVQILKLWLESSNKSITQPQWEIVMDAITKCNLPLFVKLVYDFIVKWRSYSKPSTTILAYTIHDMIMQLFDRVENIHGKILVAQSLGYVTASKSGLSESELEDLLSLDEKVLNDVYQYHLPPVRRIPPLLWTRIRADLPGYFSERDADNVNVINWYHRQFIEAAKERYFRNLNYVAEIHSNIAEFFKGTWAGIPKPFEYSELQRKRFCLDDKHGESDRKMPPQPLAFTNDEGEIVRYNLRKLSEYPFHLVRSKRYDELYSDVLFNYKWLQAKLSCMPLQAVLADFEDMLQEQYDKEIDLLADALRLSSSVISHHPSNLATQITGRFLPYYSASHKIRNLMQQCDSDGLAHCALVPTYHYLHTPGGPLQYSLEGHPFAPFGIKITSDAKYIVSVSNKFIIWDLFTSEVFRMITPGIGGIMQNLLLSPDDKYAVSYTNNNQLVFCHVMTGDFKIVSDVLSGDDNIIGATYTDKEVVMWTPKEWIAYTFEGDFVSRNKISGSWPIIQFNTGPDKGSHHVVRKTGSDSDSDLTVEIQNESTEPFHFHSAIALTKDMRTMYCCIEISDDNIAVYKKDENDWRYDRTLGDNMEKVFAMTLSPDQRYLVATVTSGYKVWDTNNDREVVMKLPQGIRNIPAKNQITSLVVFTKGTEYVVAGVRKNIYVWEIMKGTLIKTLDAHFGRIIALEAVTNGMNKVISGSIDKTIKVWNFDNIMEDVHAIDRLEKPIESICLANNAYLAATVTRNTVGIWNMESGRLEKMLANSAHSSIVTHAAITDDGAHLVSAESGNILIWDVKKEKVLKLDPQRDVLQLELSDNDTKVIAISRTSGTGNARCICRSIPSGEHQYNFEFEFKKFRNGVITCDGVFLVLSIVDKKDGNALGLFHAKTGTHMNNLPVKNTEFNFMVAMPHDPNQIAIIDNEKGCIYDLKKKSITRQIQRWNGQCTANGKYGLYAPTRGGLELLELRHGKTVKVMIPKVAEGVHEVKVMFTRNDRHVLYYHTGHRTLRLFRVSDGEMIANFKCHAELNGLAGTKSGTSVVFGAVDGSLTMLTIADPMDESAIEFVQSLPSRQVPTTEVSKKDPDEEGQVEKKTNGNVSMGATLRVAAFVGKAKNQQRSRACLLQ</sequence>
<dbReference type="SUPFAM" id="SSF50978">
    <property type="entry name" value="WD40 repeat-like"/>
    <property type="match status" value="2"/>
</dbReference>
<evidence type="ECO:0000313" key="3">
    <source>
        <dbReference type="Proteomes" id="UP000749559"/>
    </source>
</evidence>
<dbReference type="Pfam" id="PF13191">
    <property type="entry name" value="AAA_16"/>
    <property type="match status" value="1"/>
</dbReference>
<keyword evidence="3" id="KW-1185">Reference proteome</keyword>
<dbReference type="InterPro" id="IPR019775">
    <property type="entry name" value="WD40_repeat_CS"/>
</dbReference>
<dbReference type="EMBL" id="CAIIXF020000007">
    <property type="protein sequence ID" value="CAH1788936.1"/>
    <property type="molecule type" value="Genomic_DNA"/>
</dbReference>
<dbReference type="PANTHER" id="PTHR19871">
    <property type="entry name" value="BETA TRANSDUCIN-RELATED PROTEIN"/>
    <property type="match status" value="1"/>
</dbReference>
<dbReference type="Gene3D" id="2.130.10.10">
    <property type="entry name" value="YVTN repeat-like/Quinoprotein amine dehydrogenase"/>
    <property type="match status" value="2"/>
</dbReference>
<dbReference type="Pfam" id="PF25469">
    <property type="entry name" value="WHD_NWD1"/>
    <property type="match status" value="1"/>
</dbReference>
<dbReference type="InterPro" id="IPR056534">
    <property type="entry name" value="Beta-prop_NWD2_C"/>
</dbReference>
<dbReference type="PROSITE" id="PS50082">
    <property type="entry name" value="WD_REPEATS_2"/>
    <property type="match status" value="1"/>
</dbReference>
<dbReference type="SUPFAM" id="SSF52540">
    <property type="entry name" value="P-loop containing nucleoside triphosphate hydrolases"/>
    <property type="match status" value="1"/>
</dbReference>
<dbReference type="InterPro" id="IPR057588">
    <property type="entry name" value="NWD1/2-like_WH"/>
</dbReference>
<dbReference type="Proteomes" id="UP000749559">
    <property type="component" value="Unassembled WGS sequence"/>
</dbReference>
<dbReference type="InterPro" id="IPR036322">
    <property type="entry name" value="WD40_repeat_dom_sf"/>
</dbReference>
<dbReference type="SUPFAM" id="SSF50998">
    <property type="entry name" value="Quinoprotein alcohol dehydrogenase-like"/>
    <property type="match status" value="1"/>
</dbReference>
<reference evidence="2" key="1">
    <citation type="submission" date="2022-03" db="EMBL/GenBank/DDBJ databases">
        <authorList>
            <person name="Martin C."/>
        </authorList>
    </citation>
    <scope>NUCLEOTIDE SEQUENCE</scope>
</reference>
<dbReference type="InterPro" id="IPR025139">
    <property type="entry name" value="DUF4062"/>
</dbReference>
<proteinExistence type="predicted"/>
<feature type="compositionally biased region" description="Basic and acidic residues" evidence="1">
    <location>
        <begin position="1641"/>
        <end position="1656"/>
    </location>
</feature>
<dbReference type="InterPro" id="IPR015943">
    <property type="entry name" value="WD40/YVTN_repeat-like_dom_sf"/>
</dbReference>
<protein>
    <submittedName>
        <fullName evidence="2">Uncharacterized protein</fullName>
    </submittedName>
</protein>
<dbReference type="SMART" id="SM00320">
    <property type="entry name" value="WD40"/>
    <property type="match status" value="8"/>
</dbReference>
<dbReference type="InterPro" id="IPR007111">
    <property type="entry name" value="NACHT_NTPase"/>
</dbReference>
<dbReference type="InterPro" id="IPR001680">
    <property type="entry name" value="WD40_rpt"/>
</dbReference>
<dbReference type="InterPro" id="IPR011047">
    <property type="entry name" value="Quinoprotein_ADH-like_sf"/>
</dbReference>
<dbReference type="Pfam" id="PF13271">
    <property type="entry name" value="DUF4062"/>
    <property type="match status" value="1"/>
</dbReference>
<dbReference type="PANTHER" id="PTHR19871:SF14">
    <property type="entry name" value="DUF4062 DOMAIN-CONTAINING PROTEIN"/>
    <property type="match status" value="1"/>
</dbReference>
<dbReference type="Pfam" id="PF23586">
    <property type="entry name" value="Beta-prop_NWD2_C"/>
    <property type="match status" value="1"/>
</dbReference>
<evidence type="ECO:0000256" key="1">
    <source>
        <dbReference type="SAM" id="MobiDB-lite"/>
    </source>
</evidence>
<accession>A0A8J1UGG0</accession>
<dbReference type="PROSITE" id="PS00678">
    <property type="entry name" value="WD_REPEATS_1"/>
    <property type="match status" value="1"/>
</dbReference>
<dbReference type="InterPro" id="IPR027417">
    <property type="entry name" value="P-loop_NTPase"/>
</dbReference>
<dbReference type="Gene3D" id="3.40.50.300">
    <property type="entry name" value="P-loop containing nucleotide triphosphate hydrolases"/>
    <property type="match status" value="1"/>
</dbReference>
<dbReference type="InterPro" id="IPR041664">
    <property type="entry name" value="AAA_16"/>
</dbReference>
<dbReference type="Pfam" id="PF00400">
    <property type="entry name" value="WD40"/>
    <property type="match status" value="1"/>
</dbReference>
<comment type="caution">
    <text evidence="2">The sequence shown here is derived from an EMBL/GenBank/DDBJ whole genome shotgun (WGS) entry which is preliminary data.</text>
</comment>
<dbReference type="OrthoDB" id="2325716at2759"/>